<dbReference type="EMBL" id="BABT02000062">
    <property type="protein sequence ID" value="GAA95690.1"/>
    <property type="molecule type" value="Genomic_DNA"/>
</dbReference>
<feature type="domain" description="Major facilitator superfamily (MFS) profile" evidence="8">
    <location>
        <begin position="63"/>
        <end position="477"/>
    </location>
</feature>
<evidence type="ECO:0000256" key="2">
    <source>
        <dbReference type="ARBA" id="ARBA00022448"/>
    </source>
</evidence>
<feature type="transmembrane region" description="Helical" evidence="7">
    <location>
        <begin position="329"/>
        <end position="348"/>
    </location>
</feature>
<dbReference type="AlphaFoldDB" id="G7DYN0"/>
<feature type="compositionally biased region" description="Basic and acidic residues" evidence="6">
    <location>
        <begin position="501"/>
        <end position="512"/>
    </location>
</feature>
<evidence type="ECO:0000256" key="5">
    <source>
        <dbReference type="ARBA" id="ARBA00023136"/>
    </source>
</evidence>
<reference evidence="9 10" key="1">
    <citation type="journal article" date="2011" name="J. Gen. Appl. Microbiol.">
        <title>Draft genome sequencing of the enigmatic basidiomycete Mixia osmundae.</title>
        <authorList>
            <person name="Nishida H."/>
            <person name="Nagatsuka Y."/>
            <person name="Sugiyama J."/>
        </authorList>
    </citation>
    <scope>NUCLEOTIDE SEQUENCE [LARGE SCALE GENOMIC DNA]</scope>
    <source>
        <strain evidence="10">CBS 9802 / IAM 14324 / JCM 22182 / KY 12970</strain>
    </source>
</reference>
<feature type="transmembrane region" description="Helical" evidence="7">
    <location>
        <begin position="130"/>
        <end position="150"/>
    </location>
</feature>
<keyword evidence="4 7" id="KW-1133">Transmembrane helix</keyword>
<dbReference type="SUPFAM" id="SSF103473">
    <property type="entry name" value="MFS general substrate transporter"/>
    <property type="match status" value="1"/>
</dbReference>
<feature type="compositionally biased region" description="Basic and acidic residues" evidence="6">
    <location>
        <begin position="479"/>
        <end position="493"/>
    </location>
</feature>
<feature type="transmembrane region" description="Helical" evidence="7">
    <location>
        <begin position="156"/>
        <end position="178"/>
    </location>
</feature>
<keyword evidence="10" id="KW-1185">Reference proteome</keyword>
<dbReference type="OMA" id="HAFALAY"/>
<feature type="region of interest" description="Disordered" evidence="6">
    <location>
        <begin position="1"/>
        <end position="38"/>
    </location>
</feature>
<dbReference type="GO" id="GO:0022857">
    <property type="term" value="F:transmembrane transporter activity"/>
    <property type="evidence" value="ECO:0007669"/>
    <property type="project" value="InterPro"/>
</dbReference>
<dbReference type="PANTHER" id="PTHR43791">
    <property type="entry name" value="PERMEASE-RELATED"/>
    <property type="match status" value="1"/>
</dbReference>
<reference evidence="9 10" key="2">
    <citation type="journal article" date="2012" name="Open Biol.">
        <title>Characteristics of nucleosomes and linker DNA regions on the genome of the basidiomycete Mixia osmundae revealed by mono- and dinucleosome mapping.</title>
        <authorList>
            <person name="Nishida H."/>
            <person name="Kondo S."/>
            <person name="Matsumoto T."/>
            <person name="Suzuki Y."/>
            <person name="Yoshikawa H."/>
            <person name="Taylor T.D."/>
            <person name="Sugiyama J."/>
        </authorList>
    </citation>
    <scope>NUCLEOTIDE SEQUENCE [LARGE SCALE GENOMIC DNA]</scope>
    <source>
        <strain evidence="10">CBS 9802 / IAM 14324 / JCM 22182 / KY 12970</strain>
    </source>
</reference>
<gene>
    <name evidence="9" type="primary">Mo02347</name>
    <name evidence="9" type="ORF">E5Q_02347</name>
</gene>
<dbReference type="InterPro" id="IPR036259">
    <property type="entry name" value="MFS_trans_sf"/>
</dbReference>
<dbReference type="FunFam" id="1.20.1250.20:FF:000018">
    <property type="entry name" value="MFS transporter permease"/>
    <property type="match status" value="1"/>
</dbReference>
<feature type="transmembrane region" description="Helical" evidence="7">
    <location>
        <begin position="382"/>
        <end position="403"/>
    </location>
</feature>
<feature type="region of interest" description="Disordered" evidence="6">
    <location>
        <begin position="479"/>
        <end position="518"/>
    </location>
</feature>
<evidence type="ECO:0000256" key="3">
    <source>
        <dbReference type="ARBA" id="ARBA00022692"/>
    </source>
</evidence>
<feature type="transmembrane region" description="Helical" evidence="7">
    <location>
        <begin position="415"/>
        <end position="436"/>
    </location>
</feature>
<dbReference type="InParanoid" id="G7DYN0"/>
<evidence type="ECO:0000256" key="1">
    <source>
        <dbReference type="ARBA" id="ARBA00004141"/>
    </source>
</evidence>
<evidence type="ECO:0000313" key="9">
    <source>
        <dbReference type="EMBL" id="GAA95690.1"/>
    </source>
</evidence>
<dbReference type="eggNOG" id="KOG2533">
    <property type="taxonomic scope" value="Eukaryota"/>
</dbReference>
<dbReference type="Proteomes" id="UP000009131">
    <property type="component" value="Unassembled WGS sequence"/>
</dbReference>
<dbReference type="GO" id="GO:0016020">
    <property type="term" value="C:membrane"/>
    <property type="evidence" value="ECO:0007669"/>
    <property type="project" value="UniProtKB-SubCell"/>
</dbReference>
<dbReference type="Gene3D" id="1.20.1250.20">
    <property type="entry name" value="MFS general substrate transporter like domains"/>
    <property type="match status" value="2"/>
</dbReference>
<dbReference type="RefSeq" id="XP_014570175.1">
    <property type="nucleotide sequence ID" value="XM_014714689.1"/>
</dbReference>
<name>G7DYN0_MIXOS</name>
<feature type="transmembrane region" description="Helical" evidence="7">
    <location>
        <begin position="355"/>
        <end position="376"/>
    </location>
</feature>
<feature type="transmembrane region" description="Helical" evidence="7">
    <location>
        <begin position="292"/>
        <end position="317"/>
    </location>
</feature>
<comment type="subcellular location">
    <subcellularLocation>
        <location evidence="1">Membrane</location>
        <topology evidence="1">Multi-pass membrane protein</topology>
    </subcellularLocation>
</comment>
<sequence length="518" mass="56771">MSTQAADQQGLEKPGASIEKPGASTYSARTPDASSELGSVDAIEVHDDPAAERALTRKIDLHVLPMLTLLYLLSFLDRTNVGNARVQGLATKTHLGTGSAYNVGLALFFVGYAAFEVPANLTLKRFNPRVWLPTLTLVWGAVTMLQALVVNKSGFFAVRFFLGVTEAGLFPGTTFLFSYWYTREQRAVRVAFFFAAAAAAGSLGGILAYGLGHINTSVIDGWQAIFLIEGAITVLVSLVAYAVVPTWPTDSKRFTASEKARLFRRLRLASDSADMEHFNWHGIRSAFTDYKVWLYAFLFHGAAFSLYTISLFLPTIITALGYKAADAQLLTVPVYFLAAIVTLTSAFISQRTGRIAINILLSLSVSLIGYVVIISVQHTAGQYIATFLIACGTYSATGLLLAWPIINVSSQSKRCVAAAIQISVGNCGSIIGVLIYRPQFSKDHYRKAHIITIGFLLLAVFCASTLWMTLKRDNRQRDRLAARQGEEQAEEKPLAYVDQDADSKHSLGDKHPAYRYRY</sequence>
<dbReference type="FunCoup" id="G7DYN0">
    <property type="interactions" value="68"/>
</dbReference>
<evidence type="ECO:0000313" key="10">
    <source>
        <dbReference type="Proteomes" id="UP000009131"/>
    </source>
</evidence>
<dbReference type="FunFam" id="1.20.1250.20:FF:000013">
    <property type="entry name" value="MFS general substrate transporter"/>
    <property type="match status" value="1"/>
</dbReference>
<dbReference type="OrthoDB" id="2962993at2759"/>
<dbReference type="PROSITE" id="PS50850">
    <property type="entry name" value="MFS"/>
    <property type="match status" value="1"/>
</dbReference>
<feature type="transmembrane region" description="Helical" evidence="7">
    <location>
        <begin position="224"/>
        <end position="244"/>
    </location>
</feature>
<dbReference type="Pfam" id="PF07690">
    <property type="entry name" value="MFS_1"/>
    <property type="match status" value="1"/>
</dbReference>
<evidence type="ECO:0000259" key="8">
    <source>
        <dbReference type="PROSITE" id="PS50850"/>
    </source>
</evidence>
<dbReference type="HOGENOM" id="CLU_001265_0_1_1"/>
<accession>G7DYN0</accession>
<keyword evidence="2" id="KW-0813">Transport</keyword>
<feature type="transmembrane region" description="Helical" evidence="7">
    <location>
        <begin position="59"/>
        <end position="76"/>
    </location>
</feature>
<evidence type="ECO:0000256" key="7">
    <source>
        <dbReference type="SAM" id="Phobius"/>
    </source>
</evidence>
<protein>
    <recommendedName>
        <fullName evidence="8">Major facilitator superfamily (MFS) profile domain-containing protein</fullName>
    </recommendedName>
</protein>
<keyword evidence="5 7" id="KW-0472">Membrane</keyword>
<dbReference type="InterPro" id="IPR011701">
    <property type="entry name" value="MFS"/>
</dbReference>
<feature type="transmembrane region" description="Helical" evidence="7">
    <location>
        <begin position="190"/>
        <end position="212"/>
    </location>
</feature>
<keyword evidence="3 7" id="KW-0812">Transmembrane</keyword>
<proteinExistence type="predicted"/>
<feature type="compositionally biased region" description="Polar residues" evidence="6">
    <location>
        <begin position="24"/>
        <end position="37"/>
    </location>
</feature>
<feature type="transmembrane region" description="Helical" evidence="7">
    <location>
        <begin position="99"/>
        <end position="118"/>
    </location>
</feature>
<feature type="transmembrane region" description="Helical" evidence="7">
    <location>
        <begin position="448"/>
        <end position="470"/>
    </location>
</feature>
<evidence type="ECO:0000256" key="6">
    <source>
        <dbReference type="SAM" id="MobiDB-lite"/>
    </source>
</evidence>
<dbReference type="STRING" id="764103.G7DYN0"/>
<comment type="caution">
    <text evidence="9">The sequence shown here is derived from an EMBL/GenBank/DDBJ whole genome shotgun (WGS) entry which is preliminary data.</text>
</comment>
<dbReference type="PANTHER" id="PTHR43791:SF22">
    <property type="entry name" value="TRANSPORTER, PUTATIVE (AFU_ORTHOLOGUE AFUA_6G11320)-RELATED"/>
    <property type="match status" value="1"/>
</dbReference>
<organism evidence="9 10">
    <name type="scientific">Mixia osmundae (strain CBS 9802 / IAM 14324 / JCM 22182 / KY 12970)</name>
    <dbReference type="NCBI Taxonomy" id="764103"/>
    <lineage>
        <taxon>Eukaryota</taxon>
        <taxon>Fungi</taxon>
        <taxon>Dikarya</taxon>
        <taxon>Basidiomycota</taxon>
        <taxon>Pucciniomycotina</taxon>
        <taxon>Mixiomycetes</taxon>
        <taxon>Mixiales</taxon>
        <taxon>Mixiaceae</taxon>
        <taxon>Mixia</taxon>
    </lineage>
</organism>
<dbReference type="InterPro" id="IPR020846">
    <property type="entry name" value="MFS_dom"/>
</dbReference>
<evidence type="ECO:0000256" key="4">
    <source>
        <dbReference type="ARBA" id="ARBA00022989"/>
    </source>
</evidence>